<name>A0A067KU20_JATCU</name>
<accession>A0A067KU20</accession>
<sequence length="282" mass="31239">MARGRAFDSDASGSGSRGGRGLGHNTRGRGGTILCSAASTAANTSFYPFLFYPTFWTSSVFTSCTVTYSSSDPRNSLSLVAGHIYPASRASRQIMRIIKLHLHKERYTWDVVPQEARDFYWEEFQENYTTTHERLVSSQAKSEVESRIDEVTLYLEAVGGEKKRKAYGIGSQASQFYCGSASHAATASARPQPEHSAEEFTALRARVDEQERQLAELRAYVMRLSGQPGAGTSSSDPTPATDRNVSTSQQQHYHLLIPMLQTIPWSPLPTLQHIQQVLLPTI</sequence>
<protein>
    <submittedName>
        <fullName evidence="2">Uncharacterized protein</fullName>
    </submittedName>
</protein>
<evidence type="ECO:0000313" key="3">
    <source>
        <dbReference type="Proteomes" id="UP000027138"/>
    </source>
</evidence>
<keyword evidence="3" id="KW-1185">Reference proteome</keyword>
<organism evidence="2 3">
    <name type="scientific">Jatropha curcas</name>
    <name type="common">Barbados nut</name>
    <dbReference type="NCBI Taxonomy" id="180498"/>
    <lineage>
        <taxon>Eukaryota</taxon>
        <taxon>Viridiplantae</taxon>
        <taxon>Streptophyta</taxon>
        <taxon>Embryophyta</taxon>
        <taxon>Tracheophyta</taxon>
        <taxon>Spermatophyta</taxon>
        <taxon>Magnoliopsida</taxon>
        <taxon>eudicotyledons</taxon>
        <taxon>Gunneridae</taxon>
        <taxon>Pentapetalae</taxon>
        <taxon>rosids</taxon>
        <taxon>fabids</taxon>
        <taxon>Malpighiales</taxon>
        <taxon>Euphorbiaceae</taxon>
        <taxon>Crotonoideae</taxon>
        <taxon>Jatropheae</taxon>
        <taxon>Jatropha</taxon>
    </lineage>
</organism>
<dbReference type="AlphaFoldDB" id="A0A067KU20"/>
<evidence type="ECO:0000256" key="1">
    <source>
        <dbReference type="SAM" id="MobiDB-lite"/>
    </source>
</evidence>
<dbReference type="Proteomes" id="UP000027138">
    <property type="component" value="Unassembled WGS sequence"/>
</dbReference>
<feature type="region of interest" description="Disordered" evidence="1">
    <location>
        <begin position="226"/>
        <end position="249"/>
    </location>
</feature>
<reference evidence="2 3" key="1">
    <citation type="journal article" date="2014" name="PLoS ONE">
        <title>Global Analysis of Gene Expression Profiles in Physic Nut (Jatropha curcas L.) Seedlings Exposed to Salt Stress.</title>
        <authorList>
            <person name="Zhang L."/>
            <person name="Zhang C."/>
            <person name="Wu P."/>
            <person name="Chen Y."/>
            <person name="Li M."/>
            <person name="Jiang H."/>
            <person name="Wu G."/>
        </authorList>
    </citation>
    <scope>NUCLEOTIDE SEQUENCE [LARGE SCALE GENOMIC DNA]</scope>
    <source>
        <strain evidence="3">cv. GZQX0401</strain>
        <tissue evidence="2">Young leaves</tissue>
    </source>
</reference>
<feature type="compositionally biased region" description="Polar residues" evidence="1">
    <location>
        <begin position="230"/>
        <end position="249"/>
    </location>
</feature>
<dbReference type="EMBL" id="KK914489">
    <property type="protein sequence ID" value="KDP35344.1"/>
    <property type="molecule type" value="Genomic_DNA"/>
</dbReference>
<feature type="region of interest" description="Disordered" evidence="1">
    <location>
        <begin position="1"/>
        <end position="25"/>
    </location>
</feature>
<gene>
    <name evidence="2" type="ORF">JCGZ_10985</name>
</gene>
<evidence type="ECO:0000313" key="2">
    <source>
        <dbReference type="EMBL" id="KDP35344.1"/>
    </source>
</evidence>
<dbReference type="OrthoDB" id="1305418at2759"/>
<proteinExistence type="predicted"/>